<keyword evidence="15" id="KW-1185">Reference proteome</keyword>
<evidence type="ECO:0000259" key="13">
    <source>
        <dbReference type="PROSITE" id="PS50011"/>
    </source>
</evidence>
<keyword evidence="6" id="KW-0418">Kinase</keyword>
<evidence type="ECO:0000256" key="10">
    <source>
        <dbReference type="PIRSR" id="PIRSR000615-3"/>
    </source>
</evidence>
<reference evidence="14 15" key="1">
    <citation type="journal article" date="2019" name="Sci. Rep.">
        <title>A high-quality genome of Eragrostis curvula grass provides insights into Poaceae evolution and supports new strategies to enhance forage quality.</title>
        <authorList>
            <person name="Carballo J."/>
            <person name="Santos B.A.C.M."/>
            <person name="Zappacosta D."/>
            <person name="Garbus I."/>
            <person name="Selva J.P."/>
            <person name="Gallo C.A."/>
            <person name="Diaz A."/>
            <person name="Albertini E."/>
            <person name="Caccamo M."/>
            <person name="Echenique V."/>
        </authorList>
    </citation>
    <scope>NUCLEOTIDE SEQUENCE [LARGE SCALE GENOMIC DNA]</scope>
    <source>
        <strain evidence="15">cv. Victoria</strain>
        <tissue evidence="14">Leaf</tissue>
    </source>
</reference>
<dbReference type="Pfam" id="PF07714">
    <property type="entry name" value="PK_Tyr_Ser-Thr"/>
    <property type="match status" value="1"/>
</dbReference>
<dbReference type="CDD" id="cd14066">
    <property type="entry name" value="STKc_IRAK"/>
    <property type="match status" value="1"/>
</dbReference>
<name>A0A5J9UA41_9POAL</name>
<evidence type="ECO:0000256" key="1">
    <source>
        <dbReference type="ARBA" id="ARBA00004167"/>
    </source>
</evidence>
<dbReference type="OrthoDB" id="1909384at2759"/>
<comment type="similarity">
    <text evidence="12">Belongs to the protein kinase superfamily.</text>
</comment>
<dbReference type="InterPro" id="IPR011009">
    <property type="entry name" value="Kinase-like_dom_sf"/>
</dbReference>
<keyword evidence="10" id="KW-0460">Magnesium</keyword>
<dbReference type="SMART" id="SM00220">
    <property type="entry name" value="S_TKc"/>
    <property type="match status" value="1"/>
</dbReference>
<evidence type="ECO:0000313" key="15">
    <source>
        <dbReference type="Proteomes" id="UP000324897"/>
    </source>
</evidence>
<dbReference type="PANTHER" id="PTHR45631">
    <property type="entry name" value="OS07G0107800 PROTEIN-RELATED"/>
    <property type="match status" value="1"/>
</dbReference>
<dbReference type="Gene3D" id="3.30.200.20">
    <property type="entry name" value="Phosphorylase Kinase, domain 1"/>
    <property type="match status" value="1"/>
</dbReference>
<dbReference type="GO" id="GO:0016020">
    <property type="term" value="C:membrane"/>
    <property type="evidence" value="ECO:0007669"/>
    <property type="project" value="UniProtKB-SubCell"/>
</dbReference>
<dbReference type="EMBL" id="RWGY01000029">
    <property type="protein sequence ID" value="TVU20515.1"/>
    <property type="molecule type" value="Genomic_DNA"/>
</dbReference>
<dbReference type="FunFam" id="3.30.200.20:FF:000394">
    <property type="entry name" value="Leucine-rich repeat receptor-like protein kinase"/>
    <property type="match status" value="1"/>
</dbReference>
<feature type="binding site" evidence="11">
    <location>
        <position position="46"/>
    </location>
    <ligand>
        <name>ATP</name>
        <dbReference type="ChEBI" id="CHEBI:30616"/>
    </ligand>
</feature>
<proteinExistence type="inferred from homology"/>
<keyword evidence="10" id="KW-0479">Metal-binding</keyword>
<keyword evidence="3" id="KW-0597">Phosphoprotein</keyword>
<feature type="binding site" evidence="10">
    <location>
        <position position="149"/>
    </location>
    <ligand>
        <name>Mg(2+)</name>
        <dbReference type="ChEBI" id="CHEBI:18420"/>
    </ligand>
</feature>
<evidence type="ECO:0000256" key="4">
    <source>
        <dbReference type="ARBA" id="ARBA00022679"/>
    </source>
</evidence>
<keyword evidence="4" id="KW-0808">Transferase</keyword>
<dbReference type="Gramene" id="TVU20515">
    <property type="protein sequence ID" value="TVU20515"/>
    <property type="gene ID" value="EJB05_36727"/>
</dbReference>
<dbReference type="PANTHER" id="PTHR45631:SF202">
    <property type="entry name" value="SENESCENCE-INDUCED RECEPTOR-LIKE SERINE_THREONINE-PROTEIN KINASE"/>
    <property type="match status" value="1"/>
</dbReference>
<protein>
    <recommendedName>
        <fullName evidence="13">Protein kinase domain-containing protein</fullName>
    </recommendedName>
</protein>
<dbReference type="FunFam" id="1.10.510.10:FF:000146">
    <property type="entry name" value="LRR receptor-like serine/threonine-protein kinase IOS1"/>
    <property type="match status" value="1"/>
</dbReference>
<evidence type="ECO:0000256" key="11">
    <source>
        <dbReference type="PROSITE-ProRule" id="PRU10141"/>
    </source>
</evidence>
<evidence type="ECO:0000256" key="6">
    <source>
        <dbReference type="ARBA" id="ARBA00022777"/>
    </source>
</evidence>
<dbReference type="AlphaFoldDB" id="A0A5J9UA41"/>
<dbReference type="InterPro" id="IPR017441">
    <property type="entry name" value="Protein_kinase_ATP_BS"/>
</dbReference>
<feature type="non-terminal residue" evidence="14">
    <location>
        <position position="1"/>
    </location>
</feature>
<evidence type="ECO:0000256" key="2">
    <source>
        <dbReference type="ARBA" id="ARBA00022527"/>
    </source>
</evidence>
<feature type="domain" description="Protein kinase" evidence="13">
    <location>
        <begin position="18"/>
        <end position="293"/>
    </location>
</feature>
<dbReference type="GO" id="GO:0005524">
    <property type="term" value="F:ATP binding"/>
    <property type="evidence" value="ECO:0007669"/>
    <property type="project" value="UniProtKB-UniRule"/>
</dbReference>
<evidence type="ECO:0000256" key="12">
    <source>
        <dbReference type="RuleBase" id="RU000304"/>
    </source>
</evidence>
<dbReference type="PIRSF" id="PIRSF000615">
    <property type="entry name" value="TyrPK_CSF1-R"/>
    <property type="match status" value="1"/>
</dbReference>
<feature type="active site" description="Proton acceptor" evidence="9">
    <location>
        <position position="144"/>
    </location>
</feature>
<keyword evidence="8" id="KW-0675">Receptor</keyword>
<evidence type="ECO:0000313" key="14">
    <source>
        <dbReference type="EMBL" id="TVU20515.1"/>
    </source>
</evidence>
<keyword evidence="2 12" id="KW-0723">Serine/threonine-protein kinase</keyword>
<dbReference type="InterPro" id="IPR001245">
    <property type="entry name" value="Ser-Thr/Tyr_kinase_cat_dom"/>
</dbReference>
<accession>A0A5J9UA41</accession>
<dbReference type="PROSITE" id="PS00107">
    <property type="entry name" value="PROTEIN_KINASE_ATP"/>
    <property type="match status" value="1"/>
</dbReference>
<dbReference type="PROSITE" id="PS00108">
    <property type="entry name" value="PROTEIN_KINASE_ST"/>
    <property type="match status" value="1"/>
</dbReference>
<dbReference type="InterPro" id="IPR000719">
    <property type="entry name" value="Prot_kinase_dom"/>
</dbReference>
<evidence type="ECO:0000256" key="7">
    <source>
        <dbReference type="ARBA" id="ARBA00022840"/>
    </source>
</evidence>
<keyword evidence="5 11" id="KW-0547">Nucleotide-binding</keyword>
<dbReference type="GO" id="GO:0046872">
    <property type="term" value="F:metal ion binding"/>
    <property type="evidence" value="ECO:0007669"/>
    <property type="project" value="UniProtKB-KW"/>
</dbReference>
<dbReference type="PROSITE" id="PS50011">
    <property type="entry name" value="PROTEIN_KINASE_DOM"/>
    <property type="match status" value="1"/>
</dbReference>
<dbReference type="GO" id="GO:0004674">
    <property type="term" value="F:protein serine/threonine kinase activity"/>
    <property type="evidence" value="ECO:0007669"/>
    <property type="project" value="UniProtKB-KW"/>
</dbReference>
<evidence type="ECO:0000256" key="8">
    <source>
        <dbReference type="ARBA" id="ARBA00023170"/>
    </source>
</evidence>
<gene>
    <name evidence="14" type="ORF">EJB05_36727</name>
</gene>
<sequence>MQLENRQFTYRELEVITNNFQRVLGRGGFGSVYDGILKDGTRVAVKLQSDSSNQGDTEFLAEVQTLTKIHHKNLVSLIGYCKDGNRLALVYEHMSEGSLEDKLRGNDHNAGSLTWRQRLRIALESAKGLEYLHKACSPSFVHRDIKTANILLSANLEAKIGDFGLLKAFKRDGDTHVSTARLVGTHGYLAPEYATVLQLTEKNDVYSFGIVLLEVITGQPPILQHPQATHIVQWVRQRLTQGDIEDVVDKRMQGDYNVNVVWKAVDVALKCTAQEPTQRPTMTIVVACLQECIKIEEGRA</sequence>
<dbReference type="InterPro" id="IPR008271">
    <property type="entry name" value="Ser/Thr_kinase_AS"/>
</dbReference>
<feature type="binding site" evidence="10">
    <location>
        <position position="162"/>
    </location>
    <ligand>
        <name>Mg(2+)</name>
        <dbReference type="ChEBI" id="CHEBI:18420"/>
    </ligand>
</feature>
<organism evidence="14 15">
    <name type="scientific">Eragrostis curvula</name>
    <name type="common">weeping love grass</name>
    <dbReference type="NCBI Taxonomy" id="38414"/>
    <lineage>
        <taxon>Eukaryota</taxon>
        <taxon>Viridiplantae</taxon>
        <taxon>Streptophyta</taxon>
        <taxon>Embryophyta</taxon>
        <taxon>Tracheophyta</taxon>
        <taxon>Spermatophyta</taxon>
        <taxon>Magnoliopsida</taxon>
        <taxon>Liliopsida</taxon>
        <taxon>Poales</taxon>
        <taxon>Poaceae</taxon>
        <taxon>PACMAD clade</taxon>
        <taxon>Chloridoideae</taxon>
        <taxon>Eragrostideae</taxon>
        <taxon>Eragrostidinae</taxon>
        <taxon>Eragrostis</taxon>
    </lineage>
</organism>
<evidence type="ECO:0000256" key="9">
    <source>
        <dbReference type="PIRSR" id="PIRSR000615-1"/>
    </source>
</evidence>
<keyword evidence="7 11" id="KW-0067">ATP-binding</keyword>
<dbReference type="Proteomes" id="UP000324897">
    <property type="component" value="Chromosome 7"/>
</dbReference>
<evidence type="ECO:0000256" key="3">
    <source>
        <dbReference type="ARBA" id="ARBA00022553"/>
    </source>
</evidence>
<dbReference type="SUPFAM" id="SSF56112">
    <property type="entry name" value="Protein kinase-like (PK-like)"/>
    <property type="match status" value="1"/>
</dbReference>
<comment type="subcellular location">
    <subcellularLocation>
        <location evidence="1">Membrane</location>
        <topology evidence="1">Single-pass membrane protein</topology>
    </subcellularLocation>
</comment>
<dbReference type="Gene3D" id="1.10.510.10">
    <property type="entry name" value="Transferase(Phosphotransferase) domain 1"/>
    <property type="match status" value="1"/>
</dbReference>
<evidence type="ECO:0000256" key="5">
    <source>
        <dbReference type="ARBA" id="ARBA00022741"/>
    </source>
</evidence>
<comment type="caution">
    <text evidence="14">The sequence shown here is derived from an EMBL/GenBank/DDBJ whole genome shotgun (WGS) entry which is preliminary data.</text>
</comment>